<reference evidence="3 4" key="1">
    <citation type="submission" date="2018-09" db="EMBL/GenBank/DDBJ databases">
        <title>Discovery and Ecogenomic Context for Candidatus Cryosericales, a Global Caldiserica Order Active in Thawing Permafrost.</title>
        <authorList>
            <person name="Martinez M.A."/>
            <person name="Woodcroft B.J."/>
            <person name="Ignacio Espinoza J.C."/>
            <person name="Zayed A."/>
            <person name="Singleton C.M."/>
            <person name="Boyd J."/>
            <person name="Li Y.-F."/>
            <person name="Purvine S."/>
            <person name="Maughan H."/>
            <person name="Hodgkins S.B."/>
            <person name="Anderson D."/>
            <person name="Sederholm M."/>
            <person name="Temperton B."/>
            <person name="Saleska S.R."/>
            <person name="Tyson G.W."/>
            <person name="Rich V.I."/>
        </authorList>
    </citation>
    <scope>NUCLEOTIDE SEQUENCE [LARGE SCALE GENOMIC DNA]</scope>
    <source>
        <strain evidence="3 4">SMC7</strain>
    </source>
</reference>
<evidence type="ECO:0000313" key="3">
    <source>
        <dbReference type="EMBL" id="RIE06926.1"/>
    </source>
</evidence>
<dbReference type="EMBL" id="QXIS01000001">
    <property type="protein sequence ID" value="RIE06926.1"/>
    <property type="molecule type" value="Genomic_DNA"/>
</dbReference>
<feature type="chain" id="PRO_5017336801" evidence="1">
    <location>
        <begin position="30"/>
        <end position="938"/>
    </location>
</feature>
<dbReference type="RefSeq" id="WP_119088358.1">
    <property type="nucleotide sequence ID" value="NZ_QXIS01000001.1"/>
</dbReference>
<dbReference type="InterPro" id="IPR012854">
    <property type="entry name" value="Cu_amine_oxidase-like_N"/>
</dbReference>
<organism evidence="3 4">
    <name type="scientific">Candidatus Cryosericum terrychapinii</name>
    <dbReference type="NCBI Taxonomy" id="2290919"/>
    <lineage>
        <taxon>Bacteria</taxon>
        <taxon>Pseudomonadati</taxon>
        <taxon>Caldisericota/Cryosericota group</taxon>
        <taxon>Candidatus Cryosericota</taxon>
        <taxon>Candidatus Cryosericia</taxon>
        <taxon>Candidatus Cryosericales</taxon>
        <taxon>Candidatus Cryosericaceae</taxon>
        <taxon>Candidatus Cryosericum</taxon>
    </lineage>
</organism>
<name>A0A398CU51_9BACT</name>
<dbReference type="OrthoDB" id="2023214at2"/>
<dbReference type="Pfam" id="PF09136">
    <property type="entry name" value="Glucodextran_B"/>
    <property type="match status" value="2"/>
</dbReference>
<feature type="signal peptide" evidence="1">
    <location>
        <begin position="1"/>
        <end position="29"/>
    </location>
</feature>
<protein>
    <submittedName>
        <fullName evidence="3">Copper amine oxidase N-terminal domain-containing protein</fullName>
    </submittedName>
</protein>
<keyword evidence="1" id="KW-0732">Signal</keyword>
<dbReference type="Pfam" id="PF07833">
    <property type="entry name" value="Cu_amine_oxidN1"/>
    <property type="match status" value="1"/>
</dbReference>
<gene>
    <name evidence="3" type="ORF">SMC7_00105</name>
</gene>
<evidence type="ECO:0000256" key="1">
    <source>
        <dbReference type="SAM" id="SignalP"/>
    </source>
</evidence>
<feature type="domain" description="Copper amine oxidase-like N-terminal" evidence="2">
    <location>
        <begin position="827"/>
        <end position="931"/>
    </location>
</feature>
<sequence>MNRPYWLRQMVCIVLIAAFVLAGTASARAVSVLCSVTPAPATASTPAAYTLRVSTNPYDRVDQLRIKFPFDTEFTAGSFAPPMVVVNGVQSRGGQIQKVATTNWIQMDILLSERLSAGTPLTIVIAREAGILNPLSPRSCYRLIVSFFRDGSEINWVESDLYAITPSAISNVNAAIDPAVAGAAADVQVSFQTGSNGRLKTGQDSVNIAFPSGFSIPQALNLGGVTLNGVSCEGGVFRDNTSTNTVLVYVPVDIPAGSLVVVRIPAKVGFKSPAVAGPVILTVHTTTEVTPVDAPAVQIRGREVSGLTVQLTVPVAGSRTGLELHFGLSAVGRLTQGQLVHVRLPIGYAAPVLSGMASATVNGTATSAITTAGVIDAVVPTYLPDRAAVDLVFPVDFGIVNPVVPTGYAWTVWTDSDTAPIVSMALVQAPSASGAAFASSTRAIGRDAAWTVTFTPSSPSTFPSAGEVVTITFDEAILVPAQLGAGSVMINDVPAGAAAQGTAVVVTMPAGVASTGIVTVKMSEQAGIRTPAVPISASARVATTRDSTPASTNELAFKAMPVVTMIVTPDVPNGLSGRYIVNKPVVQLVSDNASIFYRIDDTSYLRYESGIQVSIPEGSHTLAAYAVASDGTEGEPVMRSFVVDLTRPTMSLDGYTGDILVRSPQVTLTGTVSEPVELVQVNGVPASVAQDNRFSVTVSVGDGQALVCYTRDLAGNVTNFVRTVRLDSVPPVITKAGPSMTSSTVHAEQYEVRVTVNEASTVTVNGQPMTQASPEYVATIALQKGVNEVTVRAVDAAGNEGLLSWSITWTDTLTISLTANTTTAMVGNEQRSLDAPPIIVNGVTFVPLRFIGEALGAEVTWSPALQVVFLVKSSSRVQLSVGSKLAIIDGRITQLLEAPRIQNGRTMVPLRFISEAFGADVTWDQATKAVTVSLADAT</sequence>
<keyword evidence="4" id="KW-1185">Reference proteome</keyword>
<dbReference type="Gene3D" id="2.60.40.10">
    <property type="entry name" value="Immunoglobulins"/>
    <property type="match status" value="2"/>
</dbReference>
<dbReference type="Gene3D" id="3.30.457.10">
    <property type="entry name" value="Copper amine oxidase-like, N-terminal domain"/>
    <property type="match status" value="2"/>
</dbReference>
<proteinExistence type="predicted"/>
<dbReference type="SUPFAM" id="SSF55383">
    <property type="entry name" value="Copper amine oxidase, domain N"/>
    <property type="match status" value="2"/>
</dbReference>
<dbReference type="InterPro" id="IPR036582">
    <property type="entry name" value="Mao_N_sf"/>
</dbReference>
<dbReference type="Proteomes" id="UP000266328">
    <property type="component" value="Unassembled WGS sequence"/>
</dbReference>
<evidence type="ECO:0000259" key="2">
    <source>
        <dbReference type="Pfam" id="PF07833"/>
    </source>
</evidence>
<dbReference type="AlphaFoldDB" id="A0A398CU51"/>
<evidence type="ECO:0000313" key="4">
    <source>
        <dbReference type="Proteomes" id="UP000266328"/>
    </source>
</evidence>
<dbReference type="InterPro" id="IPR013783">
    <property type="entry name" value="Ig-like_fold"/>
</dbReference>
<accession>A0A398CU51</accession>
<comment type="caution">
    <text evidence="3">The sequence shown here is derived from an EMBL/GenBank/DDBJ whole genome shotgun (WGS) entry which is preliminary data.</text>
</comment>